<dbReference type="AlphaFoldDB" id="A0A7K0BUI2"/>
<dbReference type="RefSeq" id="WP_194293315.1">
    <property type="nucleotide sequence ID" value="NZ_WEGH01000002.1"/>
</dbReference>
<comment type="caution">
    <text evidence="2">The sequence shown here is derived from an EMBL/GenBank/DDBJ whole genome shotgun (WGS) entry which is preliminary data.</text>
</comment>
<keyword evidence="3" id="KW-1185">Reference proteome</keyword>
<keyword evidence="1" id="KW-0812">Transmembrane</keyword>
<keyword evidence="1" id="KW-0472">Membrane</keyword>
<gene>
    <name evidence="2" type="ORF">ACRB68_28730</name>
</gene>
<protein>
    <recommendedName>
        <fullName evidence="4">Lipoprotein</fullName>
    </recommendedName>
</protein>
<name>A0A7K0BUI2_9ACTN</name>
<feature type="transmembrane region" description="Helical" evidence="1">
    <location>
        <begin position="34"/>
        <end position="54"/>
    </location>
</feature>
<evidence type="ECO:0000313" key="2">
    <source>
        <dbReference type="EMBL" id="MQY04811.1"/>
    </source>
</evidence>
<keyword evidence="1" id="KW-1133">Transmembrane helix</keyword>
<proteinExistence type="predicted"/>
<evidence type="ECO:0008006" key="4">
    <source>
        <dbReference type="Google" id="ProtNLM"/>
    </source>
</evidence>
<dbReference type="PROSITE" id="PS51257">
    <property type="entry name" value="PROKAR_LIPOPROTEIN"/>
    <property type="match status" value="1"/>
</dbReference>
<sequence>MNRFHLGLLLCALSAACNVDGLIAIALPDPPPVFVGVASGVLALATLAGVLLAWSERRGGTALVIVSRLVWAAVIALPSYFLDAPPWVLATVSAGLALAAAGIGLAWTGRQARATG</sequence>
<organism evidence="2 3">
    <name type="scientific">Actinomadura macrotermitis</name>
    <dbReference type="NCBI Taxonomy" id="2585200"/>
    <lineage>
        <taxon>Bacteria</taxon>
        <taxon>Bacillati</taxon>
        <taxon>Actinomycetota</taxon>
        <taxon>Actinomycetes</taxon>
        <taxon>Streptosporangiales</taxon>
        <taxon>Thermomonosporaceae</taxon>
        <taxon>Actinomadura</taxon>
    </lineage>
</organism>
<reference evidence="2 3" key="1">
    <citation type="submission" date="2019-10" db="EMBL/GenBank/DDBJ databases">
        <title>Actinomadura rubteroloni sp. nov. and Actinomadura macrotermitis sp. nov., isolated from the gut of fungus growing-termite Macrotermes natalensis.</title>
        <authorList>
            <person name="Benndorf R."/>
            <person name="Martin K."/>
            <person name="Kuefner M."/>
            <person name="De Beer W."/>
            <person name="Kaster A.-K."/>
            <person name="Vollmers J."/>
            <person name="Poulsen M."/>
            <person name="Beemelmanns C."/>
        </authorList>
    </citation>
    <scope>NUCLEOTIDE SEQUENCE [LARGE SCALE GENOMIC DNA]</scope>
    <source>
        <strain evidence="2 3">RB68</strain>
    </source>
</reference>
<evidence type="ECO:0000256" key="1">
    <source>
        <dbReference type="SAM" id="Phobius"/>
    </source>
</evidence>
<dbReference type="Proteomes" id="UP000487268">
    <property type="component" value="Unassembled WGS sequence"/>
</dbReference>
<dbReference type="EMBL" id="WEGH01000002">
    <property type="protein sequence ID" value="MQY04811.1"/>
    <property type="molecule type" value="Genomic_DNA"/>
</dbReference>
<feature type="transmembrane region" description="Helical" evidence="1">
    <location>
        <begin position="87"/>
        <end position="107"/>
    </location>
</feature>
<evidence type="ECO:0000313" key="3">
    <source>
        <dbReference type="Proteomes" id="UP000487268"/>
    </source>
</evidence>
<accession>A0A7K0BUI2</accession>
<feature type="transmembrane region" description="Helical" evidence="1">
    <location>
        <begin position="61"/>
        <end position="81"/>
    </location>
</feature>